<keyword evidence="3" id="KW-0479">Metal-binding</keyword>
<dbReference type="Proteomes" id="UP000002061">
    <property type="component" value="Chromosome"/>
</dbReference>
<keyword evidence="5" id="KW-0862">Zinc</keyword>
<dbReference type="Gene3D" id="3.40.630.10">
    <property type="entry name" value="Zn peptidases"/>
    <property type="match status" value="1"/>
</dbReference>
<evidence type="ECO:0000256" key="3">
    <source>
        <dbReference type="ARBA" id="ARBA00022723"/>
    </source>
</evidence>
<gene>
    <name evidence="7" type="ordered locus">Metin_1403</name>
</gene>
<dbReference type="PANTHER" id="PTHR43808:SF8">
    <property type="entry name" value="PEPTIDASE M20 DIMERISATION DOMAIN-CONTAINING PROTEIN"/>
    <property type="match status" value="1"/>
</dbReference>
<dbReference type="RefSeq" id="WP_013100798.1">
    <property type="nucleotide sequence ID" value="NC_014122.1"/>
</dbReference>
<dbReference type="GO" id="GO:0016787">
    <property type="term" value="F:hydrolase activity"/>
    <property type="evidence" value="ECO:0007669"/>
    <property type="project" value="UniProtKB-KW"/>
</dbReference>
<dbReference type="Gene3D" id="3.30.70.360">
    <property type="match status" value="1"/>
</dbReference>
<evidence type="ECO:0000313" key="8">
    <source>
        <dbReference type="Proteomes" id="UP000002061"/>
    </source>
</evidence>
<proteinExistence type="inferred from homology"/>
<dbReference type="EMBL" id="CP002009">
    <property type="protein sequence ID" value="ADG14053.1"/>
    <property type="molecule type" value="Genomic_DNA"/>
</dbReference>
<evidence type="ECO:0000256" key="1">
    <source>
        <dbReference type="ARBA" id="ARBA00001947"/>
    </source>
</evidence>
<sequence>MKIENFLLELLKIRTDHEEGVKRAFKYLEGFFKELNIKCSIINNCFVAYKGRDWDVILNSHIDTVKFQTPIRIEGNKIYGTGAIDAKGQVALLTDLFLELDNSLLVISPDEEKASKGIYGFCQAMKGKIKEGVFCIVGEPTNLKVCIGHKGRFEYIIKAFGEPRHASKEGDNPIEKLSEIILKLKSLKLGKIKVDKIYSSKITPTIIRGGVESNIIPEEAEVILDVRSVENNIIGKIEKVINDYENVKGFLKEDKYFADFYLLKDEELINRLKNVSFFPATAEAYFFHKILKAKAVIFGVGDLNLAHTKHEFLDLKEFEKGRKEIRKIINLGE</sequence>
<dbReference type="InterPro" id="IPR011650">
    <property type="entry name" value="Peptidase_M20_dimer"/>
</dbReference>
<feature type="domain" description="Peptidase M20 dimerisation" evidence="6">
    <location>
        <begin position="147"/>
        <end position="243"/>
    </location>
</feature>
<comment type="cofactor">
    <cofactor evidence="1">
        <name>Zn(2+)</name>
        <dbReference type="ChEBI" id="CHEBI:29105"/>
    </cofactor>
</comment>
<evidence type="ECO:0000313" key="7">
    <source>
        <dbReference type="EMBL" id="ADG14053.1"/>
    </source>
</evidence>
<dbReference type="Pfam" id="PF01546">
    <property type="entry name" value="Peptidase_M20"/>
    <property type="match status" value="1"/>
</dbReference>
<dbReference type="GeneID" id="9132442"/>
<protein>
    <submittedName>
        <fullName evidence="7">Peptidase dimerization domain protein</fullName>
    </submittedName>
</protein>
<dbReference type="SUPFAM" id="SSF55031">
    <property type="entry name" value="Bacterial exopeptidase dimerisation domain"/>
    <property type="match status" value="1"/>
</dbReference>
<dbReference type="KEGG" id="mif:Metin_1403"/>
<keyword evidence="8" id="KW-1185">Reference proteome</keyword>
<dbReference type="OrthoDB" id="64254at2157"/>
<dbReference type="PANTHER" id="PTHR43808">
    <property type="entry name" value="ACETYLORNITHINE DEACETYLASE"/>
    <property type="match status" value="1"/>
</dbReference>
<keyword evidence="4" id="KW-0378">Hydrolase</keyword>
<dbReference type="Pfam" id="PF07687">
    <property type="entry name" value="M20_dimer"/>
    <property type="match status" value="1"/>
</dbReference>
<reference evidence="7" key="1">
    <citation type="submission" date="2010-04" db="EMBL/GenBank/DDBJ databases">
        <title>Complete sequence of Methanocaldococcus infernus ME.</title>
        <authorList>
            <consortium name="US DOE Joint Genome Institute"/>
            <person name="Lucas S."/>
            <person name="Copeland A."/>
            <person name="Lapidus A."/>
            <person name="Cheng J.-F."/>
            <person name="Bruce D."/>
            <person name="Goodwin L."/>
            <person name="Pitluck S."/>
            <person name="Munk A.C."/>
            <person name="Detter J.C."/>
            <person name="Han C."/>
            <person name="Tapia R."/>
            <person name="Land M."/>
            <person name="Hauser L."/>
            <person name="Kyrpides N."/>
            <person name="Mikhailova N."/>
            <person name="Sieprawska-Lupa M."/>
            <person name="Whitman W.B."/>
            <person name="Woyke T."/>
        </authorList>
    </citation>
    <scope>NUCLEOTIDE SEQUENCE [LARGE SCALE GENOMIC DNA]</scope>
    <source>
        <strain evidence="7">ME</strain>
    </source>
</reference>
<organism evidence="7 8">
    <name type="scientific">Methanocaldococcus infernus (strain DSM 11812 / JCM 15783 / ME)</name>
    <dbReference type="NCBI Taxonomy" id="573063"/>
    <lineage>
        <taxon>Archaea</taxon>
        <taxon>Methanobacteriati</taxon>
        <taxon>Methanobacteriota</taxon>
        <taxon>Methanomada group</taxon>
        <taxon>Methanococci</taxon>
        <taxon>Methanococcales</taxon>
        <taxon>Methanocaldococcaceae</taxon>
        <taxon>Methanocaldococcus</taxon>
    </lineage>
</organism>
<dbReference type="InterPro" id="IPR036264">
    <property type="entry name" value="Bact_exopeptidase_dim_dom"/>
</dbReference>
<name>D5VU00_METIM</name>
<evidence type="ECO:0000259" key="6">
    <source>
        <dbReference type="Pfam" id="PF07687"/>
    </source>
</evidence>
<evidence type="ECO:0000256" key="4">
    <source>
        <dbReference type="ARBA" id="ARBA00022801"/>
    </source>
</evidence>
<dbReference type="InterPro" id="IPR002933">
    <property type="entry name" value="Peptidase_M20"/>
</dbReference>
<evidence type="ECO:0000256" key="5">
    <source>
        <dbReference type="ARBA" id="ARBA00022833"/>
    </source>
</evidence>
<dbReference type="HOGENOM" id="CLU_800794_0_0_2"/>
<dbReference type="STRING" id="573063.Metin_1403"/>
<dbReference type="eggNOG" id="arCOG01107">
    <property type="taxonomic scope" value="Archaea"/>
</dbReference>
<accession>D5VU00</accession>
<dbReference type="SUPFAM" id="SSF53187">
    <property type="entry name" value="Zn-dependent exopeptidases"/>
    <property type="match status" value="1"/>
</dbReference>
<dbReference type="GO" id="GO:0046872">
    <property type="term" value="F:metal ion binding"/>
    <property type="evidence" value="ECO:0007669"/>
    <property type="project" value="UniProtKB-KW"/>
</dbReference>
<comment type="similarity">
    <text evidence="2">Belongs to the peptidase M20A family.</text>
</comment>
<dbReference type="InterPro" id="IPR050072">
    <property type="entry name" value="Peptidase_M20A"/>
</dbReference>
<evidence type="ECO:0000256" key="2">
    <source>
        <dbReference type="ARBA" id="ARBA00006247"/>
    </source>
</evidence>
<dbReference type="AlphaFoldDB" id="D5VU00"/>